<name>A0A4Q7YU46_9BACT</name>
<evidence type="ECO:0000256" key="1">
    <source>
        <dbReference type="ARBA" id="ARBA00022598"/>
    </source>
</evidence>
<evidence type="ECO:0000313" key="5">
    <source>
        <dbReference type="EMBL" id="RZU40489.1"/>
    </source>
</evidence>
<dbReference type="EMBL" id="SHKW01000001">
    <property type="protein sequence ID" value="RZU40489.1"/>
    <property type="molecule type" value="Genomic_DNA"/>
</dbReference>
<feature type="domain" description="Bacillithiol biosynthesis BshC N-terminal Rossmann-like" evidence="3">
    <location>
        <begin position="59"/>
        <end position="390"/>
    </location>
</feature>
<evidence type="ECO:0000313" key="6">
    <source>
        <dbReference type="Proteomes" id="UP000292958"/>
    </source>
</evidence>
<dbReference type="RefSeq" id="WP_130418550.1">
    <property type="nucleotide sequence ID" value="NZ_SHKW01000001.1"/>
</dbReference>
<comment type="similarity">
    <text evidence="2">Belongs to the BshC family.</text>
</comment>
<keyword evidence="6" id="KW-1185">Reference proteome</keyword>
<dbReference type="NCBIfam" id="TIGR03998">
    <property type="entry name" value="thiol_BshC"/>
    <property type="match status" value="1"/>
</dbReference>
<organism evidence="5 6">
    <name type="scientific">Edaphobacter modestus</name>
    <dbReference type="NCBI Taxonomy" id="388466"/>
    <lineage>
        <taxon>Bacteria</taxon>
        <taxon>Pseudomonadati</taxon>
        <taxon>Acidobacteriota</taxon>
        <taxon>Terriglobia</taxon>
        <taxon>Terriglobales</taxon>
        <taxon>Acidobacteriaceae</taxon>
        <taxon>Edaphobacter</taxon>
    </lineage>
</organism>
<dbReference type="Pfam" id="PF10079">
    <property type="entry name" value="Rossmann-like_BshC"/>
    <property type="match status" value="1"/>
</dbReference>
<dbReference type="InterPro" id="IPR011199">
    <property type="entry name" value="Bacillithiol_biosynth_BshC"/>
</dbReference>
<keyword evidence="1 2" id="KW-0436">Ligase</keyword>
<sequence>MSVECYPITVLPHISQLYRDYLVMGDNADSTVRRWYGSGDSGGPFAGGWMRTPLPAVDSKPLADELLRQNRIFGASAETLANIEKLRGGARAVVTGQQVVLFGGPLLTLLKAATAVSRAREATRITGVEHVPIFWMATEDHDLPEVDQAALLTKTGVEVLKAGLRVPVPVPVGGVALNAETAPLLEEAIERATELLEFAPVTEWIRDAYLSPEATLASAFGRLIARIFAAQGLIVVDAASREFHAMGASTLRYAIEHADALQRDLLARTEELTGLGYHAQVTVFESSSLLFLLDGETGERVALRRVKDLTDADAQWRAGSHVYSTGDLLEILDRSPERLSPNALLRPVFQDTVLPTAAYIGGPAEIAYFAQSEVLYRAILGRVTPVLPRLSATLIEPAIATVMEKDEVQVPDAMTTAAELAQRLGARAMPIPLKRKLAAVGNALETELDALTEYLRGIDATLGTAAETSGSKMRYQMDRLRRMAATYELQKEASLSKHAAAITLNIFPDGHPQERLLAGVWFLARYGDGLIDRLVEVANNQCPGHVIVRL</sequence>
<protein>
    <recommendedName>
        <fullName evidence="2">Putative cysteine ligase BshC</fullName>
        <ecNumber evidence="2">6.-.-.-</ecNumber>
    </recommendedName>
</protein>
<feature type="domain" description="Bacillithiol biosynthesis BshC C-terminal coiled-coil" evidence="4">
    <location>
        <begin position="392"/>
        <end position="549"/>
    </location>
</feature>
<dbReference type="Proteomes" id="UP000292958">
    <property type="component" value="Unassembled WGS sequence"/>
</dbReference>
<dbReference type="PIRSF" id="PIRSF012535">
    <property type="entry name" value="UCP012535"/>
    <property type="match status" value="1"/>
</dbReference>
<dbReference type="HAMAP" id="MF_01867">
    <property type="entry name" value="BshC"/>
    <property type="match status" value="1"/>
</dbReference>
<proteinExistence type="inferred from homology"/>
<dbReference type="InterPro" id="IPR055399">
    <property type="entry name" value="CC_BshC"/>
</dbReference>
<gene>
    <name evidence="2" type="primary">bshC</name>
    <name evidence="5" type="ORF">BDD14_1952</name>
</gene>
<dbReference type="AlphaFoldDB" id="A0A4Q7YU46"/>
<comment type="caution">
    <text evidence="5">The sequence shown here is derived from an EMBL/GenBank/DDBJ whole genome shotgun (WGS) entry which is preliminary data.</text>
</comment>
<dbReference type="EC" id="6.-.-.-" evidence="2"/>
<dbReference type="Pfam" id="PF24850">
    <property type="entry name" value="CC_BshC"/>
    <property type="match status" value="1"/>
</dbReference>
<evidence type="ECO:0000256" key="2">
    <source>
        <dbReference type="HAMAP-Rule" id="MF_01867"/>
    </source>
</evidence>
<accession>A0A4Q7YU46</accession>
<dbReference type="OrthoDB" id="9765151at2"/>
<dbReference type="InterPro" id="IPR055398">
    <property type="entry name" value="Rossmann-like_BshC"/>
</dbReference>
<dbReference type="GO" id="GO:0016874">
    <property type="term" value="F:ligase activity"/>
    <property type="evidence" value="ECO:0007669"/>
    <property type="project" value="UniProtKB-UniRule"/>
</dbReference>
<evidence type="ECO:0000259" key="3">
    <source>
        <dbReference type="Pfam" id="PF10079"/>
    </source>
</evidence>
<evidence type="ECO:0000259" key="4">
    <source>
        <dbReference type="Pfam" id="PF24850"/>
    </source>
</evidence>
<reference evidence="5 6" key="1">
    <citation type="submission" date="2019-02" db="EMBL/GenBank/DDBJ databases">
        <title>Genomic Encyclopedia of Archaeal and Bacterial Type Strains, Phase II (KMG-II): from individual species to whole genera.</title>
        <authorList>
            <person name="Goeker M."/>
        </authorList>
    </citation>
    <scope>NUCLEOTIDE SEQUENCE [LARGE SCALE GENOMIC DNA]</scope>
    <source>
        <strain evidence="5 6">DSM 18101</strain>
    </source>
</reference>